<feature type="compositionally biased region" description="Low complexity" evidence="1">
    <location>
        <begin position="11"/>
        <end position="24"/>
    </location>
</feature>
<keyword evidence="2" id="KW-0812">Transmembrane</keyword>
<dbReference type="RefSeq" id="XP_004994605.1">
    <property type="nucleotide sequence ID" value="XM_004994548.1"/>
</dbReference>
<keyword evidence="2" id="KW-0472">Membrane</keyword>
<feature type="compositionally biased region" description="Basic and acidic residues" evidence="1">
    <location>
        <begin position="28"/>
        <end position="42"/>
    </location>
</feature>
<accession>F2U8S4</accession>
<reference evidence="3" key="1">
    <citation type="submission" date="2009-08" db="EMBL/GenBank/DDBJ databases">
        <title>Annotation of Salpingoeca rosetta.</title>
        <authorList>
            <consortium name="The Broad Institute Genome Sequencing Platform"/>
            <person name="Russ C."/>
            <person name="Cuomo C."/>
            <person name="Burger G."/>
            <person name="Gray M.W."/>
            <person name="Holland P.W.H."/>
            <person name="King N."/>
            <person name="Lang F.B.F."/>
            <person name="Roger A.J."/>
            <person name="Ruiz-Trillo I."/>
            <person name="Young S.K."/>
            <person name="Zeng Q."/>
            <person name="Gargeya S."/>
            <person name="Alvarado L."/>
            <person name="Berlin A."/>
            <person name="Chapman S.B."/>
            <person name="Chen Z."/>
            <person name="Freedman E."/>
            <person name="Gellesch M."/>
            <person name="Goldberg J."/>
            <person name="Griggs A."/>
            <person name="Gujja S."/>
            <person name="Heilman E."/>
            <person name="Heiman D."/>
            <person name="Howarth C."/>
            <person name="Mehta T."/>
            <person name="Neiman D."/>
            <person name="Pearson M."/>
            <person name="Roberts A."/>
            <person name="Saif S."/>
            <person name="Shea T."/>
            <person name="Shenoy N."/>
            <person name="Sisk P."/>
            <person name="Stolte C."/>
            <person name="Sykes S."/>
            <person name="White J."/>
            <person name="Yandava C."/>
            <person name="Haas B."/>
            <person name="Nusbaum C."/>
            <person name="Birren B."/>
        </authorList>
    </citation>
    <scope>NUCLEOTIDE SEQUENCE [LARGE SCALE GENOMIC DNA]</scope>
    <source>
        <strain evidence="3">ATCC 50818</strain>
    </source>
</reference>
<gene>
    <name evidence="3" type="ORF">PTSG_04509</name>
</gene>
<dbReference type="KEGG" id="sre:PTSG_04509"/>
<evidence type="ECO:0000313" key="4">
    <source>
        <dbReference type="Proteomes" id="UP000007799"/>
    </source>
</evidence>
<keyword evidence="2" id="KW-1133">Transmembrane helix</keyword>
<evidence type="ECO:0000256" key="2">
    <source>
        <dbReference type="SAM" id="Phobius"/>
    </source>
</evidence>
<name>F2U8S4_SALR5</name>
<sequence length="407" mass="45515">MQRLNRELSRPRSTPSRQPPSSQQHGDGGGERGRVTEGEHSVGRSRLACPPLKREATQHPLLRSSHRGGAHPPTQSNRARVAAPHGTQSHTGSKASNADKDRARDSVQSFTRSHAQSTAVEARVGRGEVAEESSLRTPHLILWEVINSLIEDVDWDYVALCVVGVLLSVVIVMALNYFGGQYGIPLIEGSVAGFVTQHIPDIIIAVIVAVPSVVLKLYADHQQRMSITNLEFIKSVNFSINWLEFEGRRQFLRFATLNEIRLEELVHENDILVKETLKEAARAEPDQPVLFTVGRGAAAKALKKAAQNVISKQYSEGHVDRAFNKPVESHRLWIAYTFETDHRVPQRKIRVMLASECLLQRIIRDPTPPEFVRPSHAPRWDTLKCIADLYRTNSSALALVTIYRPRT</sequence>
<feature type="region of interest" description="Disordered" evidence="1">
    <location>
        <begin position="1"/>
        <end position="125"/>
    </location>
</feature>
<dbReference type="InParanoid" id="F2U8S4"/>
<feature type="transmembrane region" description="Helical" evidence="2">
    <location>
        <begin position="157"/>
        <end position="178"/>
    </location>
</feature>
<dbReference type="AlphaFoldDB" id="F2U8S4"/>
<proteinExistence type="predicted"/>
<organism evidence="4">
    <name type="scientific">Salpingoeca rosetta (strain ATCC 50818 / BSB-021)</name>
    <dbReference type="NCBI Taxonomy" id="946362"/>
    <lineage>
        <taxon>Eukaryota</taxon>
        <taxon>Choanoflagellata</taxon>
        <taxon>Craspedida</taxon>
        <taxon>Salpingoecidae</taxon>
        <taxon>Salpingoeca</taxon>
    </lineage>
</organism>
<protein>
    <submittedName>
        <fullName evidence="3">Uncharacterized protein</fullName>
    </submittedName>
</protein>
<dbReference type="Proteomes" id="UP000007799">
    <property type="component" value="Unassembled WGS sequence"/>
</dbReference>
<dbReference type="EMBL" id="GL832964">
    <property type="protein sequence ID" value="EGD72782.1"/>
    <property type="molecule type" value="Genomic_DNA"/>
</dbReference>
<evidence type="ECO:0000256" key="1">
    <source>
        <dbReference type="SAM" id="MobiDB-lite"/>
    </source>
</evidence>
<evidence type="ECO:0000313" key="3">
    <source>
        <dbReference type="EMBL" id="EGD72782.1"/>
    </source>
</evidence>
<feature type="compositionally biased region" description="Polar residues" evidence="1">
    <location>
        <begin position="106"/>
        <end position="119"/>
    </location>
</feature>
<feature type="compositionally biased region" description="Polar residues" evidence="1">
    <location>
        <begin position="86"/>
        <end position="96"/>
    </location>
</feature>
<feature type="compositionally biased region" description="Basic and acidic residues" evidence="1">
    <location>
        <begin position="1"/>
        <end position="10"/>
    </location>
</feature>
<dbReference type="GeneID" id="16075188"/>
<dbReference type="OMA" id="MAFTCER"/>
<feature type="transmembrane region" description="Helical" evidence="2">
    <location>
        <begin position="198"/>
        <end position="219"/>
    </location>
</feature>
<keyword evidence="4" id="KW-1185">Reference proteome</keyword>